<dbReference type="SUPFAM" id="SSF48452">
    <property type="entry name" value="TPR-like"/>
    <property type="match status" value="1"/>
</dbReference>
<keyword evidence="3" id="KW-0732">Signal</keyword>
<evidence type="ECO:0000259" key="6">
    <source>
        <dbReference type="Pfam" id="PF07980"/>
    </source>
</evidence>
<keyword evidence="9" id="KW-1185">Reference proteome</keyword>
<comment type="caution">
    <text evidence="8">The sequence shown here is derived from an EMBL/GenBank/DDBJ whole genome shotgun (WGS) entry which is preliminary data.</text>
</comment>
<evidence type="ECO:0000256" key="1">
    <source>
        <dbReference type="ARBA" id="ARBA00004442"/>
    </source>
</evidence>
<evidence type="ECO:0000313" key="9">
    <source>
        <dbReference type="Proteomes" id="UP000640614"/>
    </source>
</evidence>
<evidence type="ECO:0000313" key="8">
    <source>
        <dbReference type="EMBL" id="MBE8725431.1"/>
    </source>
</evidence>
<dbReference type="PROSITE" id="PS51257">
    <property type="entry name" value="PROKAR_LIPOPROTEIN"/>
    <property type="match status" value="1"/>
</dbReference>
<dbReference type="Proteomes" id="UP000640614">
    <property type="component" value="Unassembled WGS sequence"/>
</dbReference>
<evidence type="ECO:0000256" key="5">
    <source>
        <dbReference type="ARBA" id="ARBA00023237"/>
    </source>
</evidence>
<dbReference type="InterPro" id="IPR012944">
    <property type="entry name" value="SusD_RagB_dom"/>
</dbReference>
<dbReference type="RefSeq" id="WP_194138643.1">
    <property type="nucleotide sequence ID" value="NZ_PRDM01000002.1"/>
</dbReference>
<accession>A0ABR9TJ97</accession>
<dbReference type="Gene3D" id="1.25.40.390">
    <property type="match status" value="1"/>
</dbReference>
<comment type="subcellular location">
    <subcellularLocation>
        <location evidence="1">Cell outer membrane</location>
    </subcellularLocation>
</comment>
<dbReference type="Pfam" id="PF07980">
    <property type="entry name" value="SusD_RagB"/>
    <property type="match status" value="1"/>
</dbReference>
<organism evidence="8 9">
    <name type="scientific">Flavobacterium hungaricum</name>
    <dbReference type="NCBI Taxonomy" id="2082725"/>
    <lineage>
        <taxon>Bacteria</taxon>
        <taxon>Pseudomonadati</taxon>
        <taxon>Bacteroidota</taxon>
        <taxon>Flavobacteriia</taxon>
        <taxon>Flavobacteriales</taxon>
        <taxon>Flavobacteriaceae</taxon>
        <taxon>Flavobacterium</taxon>
    </lineage>
</organism>
<feature type="domain" description="SusD-like N-terminal" evidence="7">
    <location>
        <begin position="103"/>
        <end position="226"/>
    </location>
</feature>
<dbReference type="InterPro" id="IPR011990">
    <property type="entry name" value="TPR-like_helical_dom_sf"/>
</dbReference>
<dbReference type="InterPro" id="IPR033985">
    <property type="entry name" value="SusD-like_N"/>
</dbReference>
<sequence length="502" mass="54739">MKTTKFKYIYAAVAVAMMGSCSEDFVTINPEGKFDSSTYFSNEQQCYAALIGTYDPLRKNTGGFENLVAMLNAGSDDFYAGGGSSTDGNGIQNFSTHSLTSISIPGSFWNDHYQGVGRANLLISKIPAAAMSDAVKVRFTAEAKTLRAFYYFNLVRLFKNIPLVLDPLTTQTIYTPEQVTPDVIYAQIEKDLLEAIPALPNTVDAATESGRFNKGAAQALLGKVYLFEGKNSQAAAVLAEVNGTPGATNQYGNKLLTKFSDLWVTSNKFNAESLIEVSHSSAGNTDWSFWGQGKDEGNSLNQMVGPRGYSRPTGSDAADLPSGWAFNPVTQGLYDVMKNDPRFEATIYDLKALKAAGKADYIPAYQDTGYFLNKYLPRQSDVRTGGGNQELNYKQNSYIIRLADTYLMEAEALGSGARAQALLDAVRARVGLTPVPVTLAAIKLERRMELAGEGHRFFDLVRWGDAATALADRGFNAGTDEIFPIPYTELNGTKLKQNPNYQ</sequence>
<proteinExistence type="inferred from homology"/>
<name>A0ABR9TJ97_9FLAO</name>
<protein>
    <submittedName>
        <fullName evidence="8">RagB/SusD family nutrient uptake outer membrane protein</fullName>
    </submittedName>
</protein>
<evidence type="ECO:0000256" key="4">
    <source>
        <dbReference type="ARBA" id="ARBA00023136"/>
    </source>
</evidence>
<feature type="domain" description="RagB/SusD" evidence="6">
    <location>
        <begin position="354"/>
        <end position="470"/>
    </location>
</feature>
<dbReference type="EMBL" id="PRDM01000002">
    <property type="protein sequence ID" value="MBE8725431.1"/>
    <property type="molecule type" value="Genomic_DNA"/>
</dbReference>
<dbReference type="CDD" id="cd08977">
    <property type="entry name" value="SusD"/>
    <property type="match status" value="1"/>
</dbReference>
<evidence type="ECO:0000256" key="3">
    <source>
        <dbReference type="ARBA" id="ARBA00022729"/>
    </source>
</evidence>
<comment type="similarity">
    <text evidence="2">Belongs to the SusD family.</text>
</comment>
<dbReference type="Pfam" id="PF14322">
    <property type="entry name" value="SusD-like_3"/>
    <property type="match status" value="1"/>
</dbReference>
<keyword evidence="4" id="KW-0472">Membrane</keyword>
<reference evidence="8 9" key="1">
    <citation type="submission" date="2018-07" db="EMBL/GenBank/DDBJ databases">
        <title>Genome assembly of strain KB82.</title>
        <authorList>
            <person name="Kukolya J."/>
            <person name="Horvath B."/>
            <person name="Nagy I."/>
            <person name="Toth A."/>
        </authorList>
    </citation>
    <scope>NUCLEOTIDE SEQUENCE [LARGE SCALE GENOMIC DNA]</scope>
    <source>
        <strain evidence="8 9">Kb82</strain>
    </source>
</reference>
<evidence type="ECO:0000259" key="7">
    <source>
        <dbReference type="Pfam" id="PF14322"/>
    </source>
</evidence>
<gene>
    <name evidence="8" type="ORF">C4F50_10775</name>
</gene>
<evidence type="ECO:0000256" key="2">
    <source>
        <dbReference type="ARBA" id="ARBA00006275"/>
    </source>
</evidence>
<keyword evidence="5" id="KW-0998">Cell outer membrane</keyword>